<dbReference type="EMBL" id="JBJUIK010000003">
    <property type="protein sequence ID" value="KAL3531755.1"/>
    <property type="molecule type" value="Genomic_DNA"/>
</dbReference>
<dbReference type="AlphaFoldDB" id="A0ABD3AKP6"/>
<name>A0ABD3AKP6_9GENT</name>
<proteinExistence type="predicted"/>
<accession>A0ABD3AKP6</accession>
<protein>
    <submittedName>
        <fullName evidence="2">Uncharacterized protein</fullName>
    </submittedName>
</protein>
<sequence length="399" mass="43727">MAKDSDDLEHWLLPQFLTDDDDDLFAQFNNSNYKNDGRNTARRDFQHPFCPQSDLSSPSTETESDDDEYITGLTQKMAHSTLYDSAALASENKTGWGLSGSPQSTLQSALCGGCGCNHGSSRGSPNCPLQVASPTTVMNGKDAAWDLLYAAAGEVARLRMIEGAAGFHPRKNGPIVPPIKPSPISLPQRTSGLQTHLSNQQHLKAAQFQQLRQQQMMKQQATSGAWGQGKFQLSLTQDMMILNRGRIGTALGKSNVSMSAWPTFEQSQRPQQQQPKQPPGLGTRAVFLGNPGTKRRECAGTGVFLPRRFGTPAETHKKSAYSTVLLPDRVVQALNLNLKLEAVDATAQPRCNGGLGPDYDAAAGRYRNSVGMMVQQRRQQKAVVMNEVQEIHLPQEWTY</sequence>
<feature type="compositionally biased region" description="Low complexity" evidence="1">
    <location>
        <begin position="266"/>
        <end position="275"/>
    </location>
</feature>
<dbReference type="PANTHER" id="PTHR33356">
    <property type="entry name" value="TIP41-LIKE PROTEIN"/>
    <property type="match status" value="1"/>
</dbReference>
<evidence type="ECO:0000313" key="3">
    <source>
        <dbReference type="Proteomes" id="UP001630127"/>
    </source>
</evidence>
<evidence type="ECO:0000256" key="1">
    <source>
        <dbReference type="SAM" id="MobiDB-lite"/>
    </source>
</evidence>
<evidence type="ECO:0000313" key="2">
    <source>
        <dbReference type="EMBL" id="KAL3531755.1"/>
    </source>
</evidence>
<organism evidence="2 3">
    <name type="scientific">Cinchona calisaya</name>
    <dbReference type="NCBI Taxonomy" id="153742"/>
    <lineage>
        <taxon>Eukaryota</taxon>
        <taxon>Viridiplantae</taxon>
        <taxon>Streptophyta</taxon>
        <taxon>Embryophyta</taxon>
        <taxon>Tracheophyta</taxon>
        <taxon>Spermatophyta</taxon>
        <taxon>Magnoliopsida</taxon>
        <taxon>eudicotyledons</taxon>
        <taxon>Gunneridae</taxon>
        <taxon>Pentapetalae</taxon>
        <taxon>asterids</taxon>
        <taxon>lamiids</taxon>
        <taxon>Gentianales</taxon>
        <taxon>Rubiaceae</taxon>
        <taxon>Cinchonoideae</taxon>
        <taxon>Cinchoneae</taxon>
        <taxon>Cinchona</taxon>
    </lineage>
</organism>
<gene>
    <name evidence="2" type="ORF">ACH5RR_005276</name>
</gene>
<feature type="region of interest" description="Disordered" evidence="1">
    <location>
        <begin position="263"/>
        <end position="284"/>
    </location>
</feature>
<dbReference type="Proteomes" id="UP001630127">
    <property type="component" value="Unassembled WGS sequence"/>
</dbReference>
<feature type="compositionally biased region" description="Basic and acidic residues" evidence="1">
    <location>
        <begin position="35"/>
        <end position="46"/>
    </location>
</feature>
<reference evidence="2 3" key="1">
    <citation type="submission" date="2024-11" db="EMBL/GenBank/DDBJ databases">
        <title>A near-complete genome assembly of Cinchona calisaya.</title>
        <authorList>
            <person name="Lian D.C."/>
            <person name="Zhao X.W."/>
            <person name="Wei L."/>
        </authorList>
    </citation>
    <scope>NUCLEOTIDE SEQUENCE [LARGE SCALE GENOMIC DNA]</scope>
    <source>
        <tissue evidence="2">Nenye</tissue>
    </source>
</reference>
<dbReference type="PANTHER" id="PTHR33356:SF5">
    <property type="entry name" value="TIP41-LIKE PROTEIN"/>
    <property type="match status" value="1"/>
</dbReference>
<comment type="caution">
    <text evidence="2">The sequence shown here is derived from an EMBL/GenBank/DDBJ whole genome shotgun (WGS) entry which is preliminary data.</text>
</comment>
<feature type="region of interest" description="Disordered" evidence="1">
    <location>
        <begin position="31"/>
        <end position="66"/>
    </location>
</feature>
<keyword evidence="3" id="KW-1185">Reference proteome</keyword>